<sequence length="40" mass="4244">TDTSRIRDSTRYANNGTKAGPGHPLEVDGIIGNAQNFNAN</sequence>
<organism evidence="2">
    <name type="scientific">marine sediment metagenome</name>
    <dbReference type="NCBI Taxonomy" id="412755"/>
    <lineage>
        <taxon>unclassified sequences</taxon>
        <taxon>metagenomes</taxon>
        <taxon>ecological metagenomes</taxon>
    </lineage>
</organism>
<feature type="compositionally biased region" description="Basic and acidic residues" evidence="1">
    <location>
        <begin position="1"/>
        <end position="10"/>
    </location>
</feature>
<feature type="non-terminal residue" evidence="2">
    <location>
        <position position="1"/>
    </location>
</feature>
<proteinExistence type="predicted"/>
<name>X1E9B6_9ZZZZ</name>
<feature type="region of interest" description="Disordered" evidence="1">
    <location>
        <begin position="1"/>
        <end position="40"/>
    </location>
</feature>
<gene>
    <name evidence="2" type="ORF">S01H4_52583</name>
</gene>
<accession>X1E9B6</accession>
<protein>
    <submittedName>
        <fullName evidence="2">Uncharacterized protein</fullName>
    </submittedName>
</protein>
<dbReference type="AlphaFoldDB" id="X1E9B6"/>
<comment type="caution">
    <text evidence="2">The sequence shown here is derived from an EMBL/GenBank/DDBJ whole genome shotgun (WGS) entry which is preliminary data.</text>
</comment>
<evidence type="ECO:0000256" key="1">
    <source>
        <dbReference type="SAM" id="MobiDB-lite"/>
    </source>
</evidence>
<reference evidence="2" key="1">
    <citation type="journal article" date="2014" name="Front. Microbiol.">
        <title>High frequency of phylogenetically diverse reductive dehalogenase-homologous genes in deep subseafloor sedimentary metagenomes.</title>
        <authorList>
            <person name="Kawai M."/>
            <person name="Futagami T."/>
            <person name="Toyoda A."/>
            <person name="Takaki Y."/>
            <person name="Nishi S."/>
            <person name="Hori S."/>
            <person name="Arai W."/>
            <person name="Tsubouchi T."/>
            <person name="Morono Y."/>
            <person name="Uchiyama I."/>
            <person name="Ito T."/>
            <person name="Fujiyama A."/>
            <person name="Inagaki F."/>
            <person name="Takami H."/>
        </authorList>
    </citation>
    <scope>NUCLEOTIDE SEQUENCE</scope>
    <source>
        <strain evidence="2">Expedition CK06-06</strain>
    </source>
</reference>
<dbReference type="EMBL" id="BART01030062">
    <property type="protein sequence ID" value="GAH13754.1"/>
    <property type="molecule type" value="Genomic_DNA"/>
</dbReference>
<evidence type="ECO:0000313" key="2">
    <source>
        <dbReference type="EMBL" id="GAH13754.1"/>
    </source>
</evidence>